<evidence type="ECO:0000313" key="2">
    <source>
        <dbReference type="EMBL" id="CAE0456994.1"/>
    </source>
</evidence>
<evidence type="ECO:0000313" key="1">
    <source>
        <dbReference type="EMBL" id="CAE0456993.1"/>
    </source>
</evidence>
<dbReference type="EMBL" id="HBIO01002603">
    <property type="protein sequence ID" value="CAE0456993.1"/>
    <property type="molecule type" value="Transcribed_RNA"/>
</dbReference>
<dbReference type="SUPFAM" id="SSF100950">
    <property type="entry name" value="NagB/RpiA/CoA transferase-like"/>
    <property type="match status" value="1"/>
</dbReference>
<dbReference type="EMBL" id="HBIO01002604">
    <property type="protein sequence ID" value="CAE0456994.1"/>
    <property type="molecule type" value="Transcribed_RNA"/>
</dbReference>
<reference evidence="2" key="1">
    <citation type="submission" date="2021-01" db="EMBL/GenBank/DDBJ databases">
        <authorList>
            <person name="Corre E."/>
            <person name="Pelletier E."/>
            <person name="Niang G."/>
            <person name="Scheremetjew M."/>
            <person name="Finn R."/>
            <person name="Kale V."/>
            <person name="Holt S."/>
            <person name="Cochrane G."/>
            <person name="Meng A."/>
            <person name="Brown T."/>
            <person name="Cohen L."/>
        </authorList>
    </citation>
    <scope>NUCLEOTIDE SEQUENCE</scope>
    <source>
        <strain evidence="2">MM31A-1</strain>
    </source>
</reference>
<dbReference type="Gene3D" id="3.40.1080.10">
    <property type="entry name" value="Glutaconate Coenzyme A-transferase"/>
    <property type="match status" value="1"/>
</dbReference>
<proteinExistence type="predicted"/>
<accession>A0A6S8RH92</accession>
<dbReference type="InterPro" id="IPR037171">
    <property type="entry name" value="NagB/RpiA_transferase-like"/>
</dbReference>
<dbReference type="AlphaFoldDB" id="A0A6S8RH92"/>
<organism evidence="2">
    <name type="scientific">Chaetoceros debilis</name>
    <dbReference type="NCBI Taxonomy" id="122233"/>
    <lineage>
        <taxon>Eukaryota</taxon>
        <taxon>Sar</taxon>
        <taxon>Stramenopiles</taxon>
        <taxon>Ochrophyta</taxon>
        <taxon>Bacillariophyta</taxon>
        <taxon>Coscinodiscophyceae</taxon>
        <taxon>Chaetocerotophycidae</taxon>
        <taxon>Chaetocerotales</taxon>
        <taxon>Chaetocerotaceae</taxon>
        <taxon>Chaetoceros</taxon>
    </lineage>
</organism>
<name>A0A6S8RH92_9STRA</name>
<dbReference type="PANTHER" id="PTHR43293:SF1">
    <property type="entry name" value="ACETATE COA-TRANSFERASE YDIF"/>
    <property type="match status" value="1"/>
</dbReference>
<sequence length="348" mass="38855">MSYFIESDPALTGEINVPQYEIERMPFDIRKIIARRAFMKLRPHTIINLGIGLPEGVAGVAAEEGMLEYVTLSTEPGVFGGLPASASNFGPSYNPSSLIEMNQMFDFYDGGGLNQAYSAQVSKNGDVYVSRISNERLTGPGGFVDISQSTKNIVFLTSLTTDGLIINSSSSTCNGLDIKVEGKIPKFVNEVLEKTFSGEESVRRGQYIQYVTERAVFRRTAKHAVIELIEIAHCVDLQIDILDQMEFVPAISPHLKAMDGRIFKDAKMKVLDELFGSLLDRCTYHELDHTIYIYLFGITLSSEDDVDWYSNLIGEIIQPLYRNKGPIDMVVNYDGFDLSKGLESYYLQ</sequence>
<dbReference type="PANTHER" id="PTHR43293">
    <property type="entry name" value="ACETATE COA-TRANSFERASE YDIF"/>
    <property type="match status" value="1"/>
</dbReference>
<protein>
    <submittedName>
        <fullName evidence="2">Uncharacterized protein</fullName>
    </submittedName>
</protein>
<gene>
    <name evidence="1" type="ORF">CDEB00056_LOCUS1834</name>
    <name evidence="2" type="ORF">CDEB00056_LOCUS1835</name>
</gene>